<dbReference type="OrthoDB" id="1060058at2759"/>
<dbReference type="Proteomes" id="UP001152484">
    <property type="component" value="Unassembled WGS sequence"/>
</dbReference>
<comment type="caution">
    <text evidence="2">The sequence shown here is derived from an EMBL/GenBank/DDBJ whole genome shotgun (WGS) entry which is preliminary data.</text>
</comment>
<accession>A0A9P1ED56</accession>
<sequence>MADKRTEFRLRPEFLTEDDILMDPYFFENPVDRTVPRPNPVFSSEYSHGRSFCSLDSSLSSFDNESDEDEFLSRLTSLLRRASIEEANKSVHARNPLEKSWVLSGSPQSTLAQVGNWTGRSTGSSNSSPNGPSQVSSPTAIPASVENDPWDLLFREAAQLNRVKSTAGESYFSNNRSFPDHSHISGAHVNPFHQIRGFGMMQPQCPQMWAQKVNDGFLGGRQLPQNRGVRFGFGSGPVVENRKCATAVPAQTAAWHSLPPQQQTQFGGSGTGTAFASRSVVGFKRECAGTGVFIPRRYDANTNAKLPADPRKIAAKVDNGVKKSLVEGYNGISRPQLRSSSSSIPISDYDLLIARKNAEIVAKRMRSLSTPEVAISPELRLPPEWTY</sequence>
<feature type="compositionally biased region" description="Low complexity" evidence="1">
    <location>
        <begin position="115"/>
        <end position="138"/>
    </location>
</feature>
<evidence type="ECO:0000313" key="3">
    <source>
        <dbReference type="Proteomes" id="UP001152484"/>
    </source>
</evidence>
<evidence type="ECO:0000313" key="2">
    <source>
        <dbReference type="EMBL" id="CAH9097612.1"/>
    </source>
</evidence>
<name>A0A9P1ED56_CUSEU</name>
<keyword evidence="3" id="KW-1185">Reference proteome</keyword>
<dbReference type="PANTHER" id="PTHR33356:SF17">
    <property type="entry name" value="TPX2 CENTRAL DOMAIN-CONTAINING PROTEIN"/>
    <property type="match status" value="1"/>
</dbReference>
<dbReference type="AlphaFoldDB" id="A0A9P1ED56"/>
<gene>
    <name evidence="2" type="ORF">CEURO_LOCUS13920</name>
</gene>
<protein>
    <submittedName>
        <fullName evidence="2">Uncharacterized protein</fullName>
    </submittedName>
</protein>
<dbReference type="PANTHER" id="PTHR33356">
    <property type="entry name" value="TIP41-LIKE PROTEIN"/>
    <property type="match status" value="1"/>
</dbReference>
<organism evidence="2 3">
    <name type="scientific">Cuscuta europaea</name>
    <name type="common">European dodder</name>
    <dbReference type="NCBI Taxonomy" id="41803"/>
    <lineage>
        <taxon>Eukaryota</taxon>
        <taxon>Viridiplantae</taxon>
        <taxon>Streptophyta</taxon>
        <taxon>Embryophyta</taxon>
        <taxon>Tracheophyta</taxon>
        <taxon>Spermatophyta</taxon>
        <taxon>Magnoliopsida</taxon>
        <taxon>eudicotyledons</taxon>
        <taxon>Gunneridae</taxon>
        <taxon>Pentapetalae</taxon>
        <taxon>asterids</taxon>
        <taxon>lamiids</taxon>
        <taxon>Solanales</taxon>
        <taxon>Convolvulaceae</taxon>
        <taxon>Cuscuteae</taxon>
        <taxon>Cuscuta</taxon>
        <taxon>Cuscuta subgen. Cuscuta</taxon>
    </lineage>
</organism>
<evidence type="ECO:0000256" key="1">
    <source>
        <dbReference type="SAM" id="MobiDB-lite"/>
    </source>
</evidence>
<reference evidence="2" key="1">
    <citation type="submission" date="2022-07" db="EMBL/GenBank/DDBJ databases">
        <authorList>
            <person name="Macas J."/>
            <person name="Novak P."/>
            <person name="Neumann P."/>
        </authorList>
    </citation>
    <scope>NUCLEOTIDE SEQUENCE</scope>
</reference>
<dbReference type="EMBL" id="CAMAPE010000035">
    <property type="protein sequence ID" value="CAH9097612.1"/>
    <property type="molecule type" value="Genomic_DNA"/>
</dbReference>
<feature type="region of interest" description="Disordered" evidence="1">
    <location>
        <begin position="112"/>
        <end position="142"/>
    </location>
</feature>
<proteinExistence type="predicted"/>